<feature type="DNA-binding region" description="H-T-H motif" evidence="4">
    <location>
        <begin position="29"/>
        <end position="48"/>
    </location>
</feature>
<dbReference type="Gene3D" id="1.10.10.60">
    <property type="entry name" value="Homeodomain-like"/>
    <property type="match status" value="1"/>
</dbReference>
<dbReference type="PROSITE" id="PS50977">
    <property type="entry name" value="HTH_TETR_2"/>
    <property type="match status" value="1"/>
</dbReference>
<evidence type="ECO:0000313" key="7">
    <source>
        <dbReference type="Proteomes" id="UP001519290"/>
    </source>
</evidence>
<dbReference type="Pfam" id="PF00440">
    <property type="entry name" value="TetR_N"/>
    <property type="match status" value="1"/>
</dbReference>
<comment type="caution">
    <text evidence="6">The sequence shown here is derived from an EMBL/GenBank/DDBJ whole genome shotgun (WGS) entry which is preliminary data.</text>
</comment>
<dbReference type="Gene3D" id="1.10.357.10">
    <property type="entry name" value="Tetracycline Repressor, domain 2"/>
    <property type="match status" value="1"/>
</dbReference>
<name>A0ABS4WZA3_9MICO</name>
<sequence length="199" mass="21490">MARTAQFDRDAVLTSAMGAFWEHGYEGTSMAELLTATGLSKSSLYAGFGSKHDLFLAAYDRYRAQQGQALLADLGTAAAPEGIRRFFERIITGAPDEMQRFGCMSTNQAAELGAQDEDVRCRVGDDHQQIEDAFAQHLLQGQDDGTIRPDVDPRDAAAALVTSFSGFQLTIRAGMDRARLSRALDYLLAPLTAPGASGH</sequence>
<evidence type="ECO:0000256" key="1">
    <source>
        <dbReference type="ARBA" id="ARBA00023015"/>
    </source>
</evidence>
<keyword evidence="7" id="KW-1185">Reference proteome</keyword>
<organism evidence="6 7">
    <name type="scientific">Brachybacterium sacelli</name>
    <dbReference type="NCBI Taxonomy" id="173364"/>
    <lineage>
        <taxon>Bacteria</taxon>
        <taxon>Bacillati</taxon>
        <taxon>Actinomycetota</taxon>
        <taxon>Actinomycetes</taxon>
        <taxon>Micrococcales</taxon>
        <taxon>Dermabacteraceae</taxon>
        <taxon>Brachybacterium</taxon>
    </lineage>
</organism>
<dbReference type="PANTHER" id="PTHR47506:SF1">
    <property type="entry name" value="HTH-TYPE TRANSCRIPTIONAL REGULATOR YJDC"/>
    <property type="match status" value="1"/>
</dbReference>
<dbReference type="Proteomes" id="UP001519290">
    <property type="component" value="Unassembled WGS sequence"/>
</dbReference>
<reference evidence="6 7" key="1">
    <citation type="submission" date="2021-03" db="EMBL/GenBank/DDBJ databases">
        <title>Sequencing the genomes of 1000 actinobacteria strains.</title>
        <authorList>
            <person name="Klenk H.-P."/>
        </authorList>
    </citation>
    <scope>NUCLEOTIDE SEQUENCE [LARGE SCALE GENOMIC DNA]</scope>
    <source>
        <strain evidence="6 7">DSM 14566</strain>
    </source>
</reference>
<protein>
    <submittedName>
        <fullName evidence="6">TetR/AcrR family transcriptional repressor of nem operon</fullName>
    </submittedName>
</protein>
<dbReference type="PRINTS" id="PR00455">
    <property type="entry name" value="HTHTETR"/>
</dbReference>
<evidence type="ECO:0000313" key="6">
    <source>
        <dbReference type="EMBL" id="MBP2381538.1"/>
    </source>
</evidence>
<keyword evidence="1" id="KW-0805">Transcription regulation</keyword>
<accession>A0ABS4WZA3</accession>
<dbReference type="EMBL" id="JAGIOD010000001">
    <property type="protein sequence ID" value="MBP2381538.1"/>
    <property type="molecule type" value="Genomic_DNA"/>
</dbReference>
<evidence type="ECO:0000259" key="5">
    <source>
        <dbReference type="PROSITE" id="PS50977"/>
    </source>
</evidence>
<evidence type="ECO:0000256" key="3">
    <source>
        <dbReference type="ARBA" id="ARBA00023163"/>
    </source>
</evidence>
<evidence type="ECO:0000256" key="2">
    <source>
        <dbReference type="ARBA" id="ARBA00023125"/>
    </source>
</evidence>
<dbReference type="PANTHER" id="PTHR47506">
    <property type="entry name" value="TRANSCRIPTIONAL REGULATORY PROTEIN"/>
    <property type="match status" value="1"/>
</dbReference>
<dbReference type="InterPro" id="IPR011075">
    <property type="entry name" value="TetR_C"/>
</dbReference>
<evidence type="ECO:0000256" key="4">
    <source>
        <dbReference type="PROSITE-ProRule" id="PRU00335"/>
    </source>
</evidence>
<keyword evidence="3" id="KW-0804">Transcription</keyword>
<dbReference type="InterPro" id="IPR036271">
    <property type="entry name" value="Tet_transcr_reg_TetR-rel_C_sf"/>
</dbReference>
<dbReference type="Pfam" id="PF16925">
    <property type="entry name" value="TetR_C_13"/>
    <property type="match status" value="1"/>
</dbReference>
<proteinExistence type="predicted"/>
<dbReference type="RefSeq" id="WP_209900778.1">
    <property type="nucleotide sequence ID" value="NZ_BAAAJW010000002.1"/>
</dbReference>
<dbReference type="InterPro" id="IPR009057">
    <property type="entry name" value="Homeodomain-like_sf"/>
</dbReference>
<gene>
    <name evidence="6" type="ORF">JOF43_001495</name>
</gene>
<dbReference type="SUPFAM" id="SSF48498">
    <property type="entry name" value="Tetracyclin repressor-like, C-terminal domain"/>
    <property type="match status" value="1"/>
</dbReference>
<dbReference type="SUPFAM" id="SSF46689">
    <property type="entry name" value="Homeodomain-like"/>
    <property type="match status" value="1"/>
</dbReference>
<keyword evidence="2 4" id="KW-0238">DNA-binding</keyword>
<dbReference type="InterPro" id="IPR001647">
    <property type="entry name" value="HTH_TetR"/>
</dbReference>
<feature type="domain" description="HTH tetR-type" evidence="5">
    <location>
        <begin position="6"/>
        <end position="66"/>
    </location>
</feature>